<dbReference type="GO" id="GO:0005737">
    <property type="term" value="C:cytoplasm"/>
    <property type="evidence" value="ECO:0007669"/>
    <property type="project" value="UniProtKB-SubCell"/>
</dbReference>
<evidence type="ECO:0000256" key="4">
    <source>
        <dbReference type="ARBA" id="ARBA00022755"/>
    </source>
</evidence>
<dbReference type="UniPathway" id="UPA00074">
    <property type="reaction ID" value="UER00128"/>
</dbReference>
<evidence type="ECO:0000313" key="8">
    <source>
        <dbReference type="Proteomes" id="UP000271031"/>
    </source>
</evidence>
<sequence>MCKAIVYVTLRESVLDPQGQAVKGALHTLGFDEVNEVRIGKYMEVMLDSADRAQAEERVKEMCEKLLANTVIEDYRFEIVEG</sequence>
<evidence type="ECO:0000256" key="6">
    <source>
        <dbReference type="HAMAP-Rule" id="MF_01926"/>
    </source>
</evidence>
<dbReference type="Proteomes" id="UP000271031">
    <property type="component" value="Unassembled WGS sequence"/>
</dbReference>
<comment type="similarity">
    <text evidence="6">Belongs to the PurS family.</text>
</comment>
<gene>
    <name evidence="6 7" type="primary">purS</name>
    <name evidence="7" type="ORF">EDM56_26830</name>
</gene>
<keyword evidence="8" id="KW-1185">Reference proteome</keyword>
<organism evidence="7 8">
    <name type="scientific">Brevibacillus fluminis</name>
    <dbReference type="NCBI Taxonomy" id="511487"/>
    <lineage>
        <taxon>Bacteria</taxon>
        <taxon>Bacillati</taxon>
        <taxon>Bacillota</taxon>
        <taxon>Bacilli</taxon>
        <taxon>Bacillales</taxon>
        <taxon>Paenibacillaceae</taxon>
        <taxon>Brevibacillus</taxon>
    </lineage>
</organism>
<comment type="function">
    <text evidence="6">Part of the phosphoribosylformylglycinamidine synthase complex involved in the purines biosynthetic pathway. Catalyzes the ATP-dependent conversion of formylglycinamide ribonucleotide (FGAR) and glutamine to yield formylglycinamidine ribonucleotide (FGAM) and glutamate. The FGAM synthase complex is composed of three subunits. PurQ produces an ammonia molecule by converting glutamine to glutamate. PurL transfers the ammonia molecule to FGAR to form FGAM in an ATP-dependent manner. PurS interacts with PurQ and PurL and is thought to assist in the transfer of the ammonia molecule from PurQ to PurL.</text>
</comment>
<comment type="pathway">
    <text evidence="6">Purine metabolism; IMP biosynthesis via de novo pathway; 5-amino-1-(5-phospho-D-ribosyl)imidazole from N(2)-formyl-N(1)-(5-phospho-D-ribosyl)glycinamide: step 1/2.</text>
</comment>
<evidence type="ECO:0000256" key="1">
    <source>
        <dbReference type="ARBA" id="ARBA00022490"/>
    </source>
</evidence>
<comment type="catalytic activity">
    <reaction evidence="6">
        <text>N(2)-formyl-N(1)-(5-phospho-beta-D-ribosyl)glycinamide + L-glutamine + ATP + H2O = 2-formamido-N(1)-(5-O-phospho-beta-D-ribosyl)acetamidine + L-glutamate + ADP + phosphate + H(+)</text>
        <dbReference type="Rhea" id="RHEA:17129"/>
        <dbReference type="ChEBI" id="CHEBI:15377"/>
        <dbReference type="ChEBI" id="CHEBI:15378"/>
        <dbReference type="ChEBI" id="CHEBI:29985"/>
        <dbReference type="ChEBI" id="CHEBI:30616"/>
        <dbReference type="ChEBI" id="CHEBI:43474"/>
        <dbReference type="ChEBI" id="CHEBI:58359"/>
        <dbReference type="ChEBI" id="CHEBI:147286"/>
        <dbReference type="ChEBI" id="CHEBI:147287"/>
        <dbReference type="ChEBI" id="CHEBI:456216"/>
        <dbReference type="EC" id="6.3.5.3"/>
    </reaction>
</comment>
<dbReference type="OrthoDB" id="9799101at2"/>
<comment type="caution">
    <text evidence="7">The sequence shown here is derived from an EMBL/GenBank/DDBJ whole genome shotgun (WGS) entry which is preliminary data.</text>
</comment>
<dbReference type="Pfam" id="PF02700">
    <property type="entry name" value="PurS"/>
    <property type="match status" value="1"/>
</dbReference>
<dbReference type="InterPro" id="IPR003850">
    <property type="entry name" value="PurS"/>
</dbReference>
<dbReference type="EC" id="6.3.5.3" evidence="6"/>
<dbReference type="GO" id="GO:0006189">
    <property type="term" value="P:'de novo' IMP biosynthetic process"/>
    <property type="evidence" value="ECO:0007669"/>
    <property type="project" value="UniProtKB-UniRule"/>
</dbReference>
<keyword evidence="4 6" id="KW-0658">Purine biosynthesis</keyword>
<dbReference type="RefSeq" id="WP_122921010.1">
    <property type="nucleotide sequence ID" value="NZ_RHHQ01000024.1"/>
</dbReference>
<reference evidence="7 8" key="1">
    <citation type="submission" date="2018-10" db="EMBL/GenBank/DDBJ databases">
        <title>Phylogenomics of Brevibacillus.</title>
        <authorList>
            <person name="Dunlap C."/>
        </authorList>
    </citation>
    <scope>NUCLEOTIDE SEQUENCE [LARGE SCALE GENOMIC DNA]</scope>
    <source>
        <strain evidence="7 8">JCM 15716</strain>
    </source>
</reference>
<evidence type="ECO:0000256" key="2">
    <source>
        <dbReference type="ARBA" id="ARBA00022598"/>
    </source>
</evidence>
<dbReference type="NCBIfam" id="TIGR00302">
    <property type="entry name" value="phosphoribosylformylglycinamidine synthase subunit PurS"/>
    <property type="match status" value="1"/>
</dbReference>
<evidence type="ECO:0000313" key="7">
    <source>
        <dbReference type="EMBL" id="RNB81008.1"/>
    </source>
</evidence>
<proteinExistence type="inferred from homology"/>
<dbReference type="EMBL" id="RHHQ01000024">
    <property type="protein sequence ID" value="RNB81008.1"/>
    <property type="molecule type" value="Genomic_DNA"/>
</dbReference>
<dbReference type="NCBIfam" id="NF004630">
    <property type="entry name" value="PRK05974.1"/>
    <property type="match status" value="1"/>
</dbReference>
<dbReference type="GO" id="GO:0005524">
    <property type="term" value="F:ATP binding"/>
    <property type="evidence" value="ECO:0007669"/>
    <property type="project" value="UniProtKB-UniRule"/>
</dbReference>
<evidence type="ECO:0000256" key="3">
    <source>
        <dbReference type="ARBA" id="ARBA00022741"/>
    </source>
</evidence>
<dbReference type="PANTHER" id="PTHR34696:SF1">
    <property type="entry name" value="PHOSPHORIBOSYLFORMYLGLYCINAMIDINE SYNTHASE SUBUNIT PURS"/>
    <property type="match status" value="1"/>
</dbReference>
<name>A0A3M8CZD8_9BACL</name>
<keyword evidence="3 6" id="KW-0547">Nucleotide-binding</keyword>
<comment type="subcellular location">
    <subcellularLocation>
        <location evidence="6">Cytoplasm</location>
    </subcellularLocation>
</comment>
<keyword evidence="5 6" id="KW-0067">ATP-binding</keyword>
<accession>A0A3M8CZD8</accession>
<keyword evidence="1 6" id="KW-0963">Cytoplasm</keyword>
<keyword evidence="2 6" id="KW-0436">Ligase</keyword>
<comment type="subunit">
    <text evidence="6">Part of the FGAM synthase complex composed of 1 PurL, 1 PurQ and 2 PurS subunits.</text>
</comment>
<dbReference type="GO" id="GO:0004642">
    <property type="term" value="F:phosphoribosylformylglycinamidine synthase activity"/>
    <property type="evidence" value="ECO:0007669"/>
    <property type="project" value="UniProtKB-UniRule"/>
</dbReference>
<dbReference type="AlphaFoldDB" id="A0A3M8CZD8"/>
<protein>
    <recommendedName>
        <fullName evidence="6">Phosphoribosylformylglycinamidine synthase subunit PurS</fullName>
        <shortName evidence="6">FGAM synthase</shortName>
        <ecNumber evidence="6">6.3.5.3</ecNumber>
    </recommendedName>
    <alternativeName>
        <fullName evidence="6">Formylglycinamide ribonucleotide amidotransferase subunit III</fullName>
        <shortName evidence="6">FGAR amidotransferase III</shortName>
        <shortName evidence="6">FGAR-AT III</shortName>
    </alternativeName>
    <alternativeName>
        <fullName evidence="6">Phosphoribosylformylglycinamidine synthase subunit III</fullName>
    </alternativeName>
</protein>
<dbReference type="SUPFAM" id="SSF82697">
    <property type="entry name" value="PurS-like"/>
    <property type="match status" value="1"/>
</dbReference>
<evidence type="ECO:0000256" key="5">
    <source>
        <dbReference type="ARBA" id="ARBA00022840"/>
    </source>
</evidence>
<dbReference type="Gene3D" id="3.30.1280.10">
    <property type="entry name" value="Phosphoribosylformylglycinamidine synthase subunit PurS"/>
    <property type="match status" value="1"/>
</dbReference>
<dbReference type="HAMAP" id="MF_01926">
    <property type="entry name" value="PurS"/>
    <property type="match status" value="1"/>
</dbReference>
<dbReference type="InterPro" id="IPR036604">
    <property type="entry name" value="PurS-like_sf"/>
</dbReference>
<dbReference type="PANTHER" id="PTHR34696">
    <property type="entry name" value="PHOSPHORIBOSYLFORMYLGLYCINAMIDINE SYNTHASE SUBUNIT PURS"/>
    <property type="match status" value="1"/>
</dbReference>